<dbReference type="InterPro" id="IPR011992">
    <property type="entry name" value="EF-hand-dom_pair"/>
</dbReference>
<evidence type="ECO:0000313" key="4">
    <source>
        <dbReference type="Proteomes" id="UP001217089"/>
    </source>
</evidence>
<proteinExistence type="predicted"/>
<evidence type="ECO:0000256" key="1">
    <source>
        <dbReference type="ARBA" id="ARBA00022837"/>
    </source>
</evidence>
<accession>A0ABQ9E9D0</accession>
<evidence type="ECO:0000313" key="3">
    <source>
        <dbReference type="EMBL" id="KAJ8301034.1"/>
    </source>
</evidence>
<keyword evidence="1" id="KW-0106">Calcium</keyword>
<keyword evidence="4" id="KW-1185">Reference proteome</keyword>
<dbReference type="InterPro" id="IPR002048">
    <property type="entry name" value="EF_hand_dom"/>
</dbReference>
<gene>
    <name evidence="3" type="ORF">KUTeg_022553</name>
</gene>
<dbReference type="InterPro" id="IPR018247">
    <property type="entry name" value="EF_Hand_1_Ca_BS"/>
</dbReference>
<organism evidence="3 4">
    <name type="scientific">Tegillarca granosa</name>
    <name type="common">Malaysian cockle</name>
    <name type="synonym">Anadara granosa</name>
    <dbReference type="NCBI Taxonomy" id="220873"/>
    <lineage>
        <taxon>Eukaryota</taxon>
        <taxon>Metazoa</taxon>
        <taxon>Spiralia</taxon>
        <taxon>Lophotrochozoa</taxon>
        <taxon>Mollusca</taxon>
        <taxon>Bivalvia</taxon>
        <taxon>Autobranchia</taxon>
        <taxon>Pteriomorphia</taxon>
        <taxon>Arcoida</taxon>
        <taxon>Arcoidea</taxon>
        <taxon>Arcidae</taxon>
        <taxon>Tegillarca</taxon>
    </lineage>
</organism>
<protein>
    <recommendedName>
        <fullName evidence="2">EF-hand domain-containing protein</fullName>
    </recommendedName>
</protein>
<reference evidence="3 4" key="1">
    <citation type="submission" date="2022-12" db="EMBL/GenBank/DDBJ databases">
        <title>Chromosome-level genome of Tegillarca granosa.</title>
        <authorList>
            <person name="Kim J."/>
        </authorList>
    </citation>
    <scope>NUCLEOTIDE SEQUENCE [LARGE SCALE GENOMIC DNA]</scope>
    <source>
        <strain evidence="3">Teg-2019</strain>
        <tissue evidence="3">Adductor muscle</tissue>
    </source>
</reference>
<feature type="domain" description="EF-hand" evidence="2">
    <location>
        <begin position="43"/>
        <end position="78"/>
    </location>
</feature>
<dbReference type="PROSITE" id="PS50222">
    <property type="entry name" value="EF_HAND_2"/>
    <property type="match status" value="1"/>
</dbReference>
<dbReference type="EMBL" id="JARBDR010000919">
    <property type="protein sequence ID" value="KAJ8301034.1"/>
    <property type="molecule type" value="Genomic_DNA"/>
</dbReference>
<dbReference type="PROSITE" id="PS00018">
    <property type="entry name" value="EF_HAND_1"/>
    <property type="match status" value="1"/>
</dbReference>
<sequence length="128" mass="15137">MIYTSVFDFRIHCHIGRPPLPDSVEARHLFQVAETNRTPDGFLTKMEIVDIFKKFDQNGDNLVDENEFLERWKFENLGTYREGLTIFKNLDTDQDSYITQVPDLSRAFIYFDRDGTMFLFNIVNNISR</sequence>
<dbReference type="SUPFAM" id="SSF47473">
    <property type="entry name" value="EF-hand"/>
    <property type="match status" value="1"/>
</dbReference>
<comment type="caution">
    <text evidence="3">The sequence shown here is derived from an EMBL/GenBank/DDBJ whole genome shotgun (WGS) entry which is preliminary data.</text>
</comment>
<dbReference type="Proteomes" id="UP001217089">
    <property type="component" value="Unassembled WGS sequence"/>
</dbReference>
<evidence type="ECO:0000259" key="2">
    <source>
        <dbReference type="PROSITE" id="PS50222"/>
    </source>
</evidence>
<name>A0ABQ9E9D0_TEGGR</name>
<dbReference type="Gene3D" id="1.10.238.10">
    <property type="entry name" value="EF-hand"/>
    <property type="match status" value="1"/>
</dbReference>